<evidence type="ECO:0008006" key="4">
    <source>
        <dbReference type="Google" id="ProtNLM"/>
    </source>
</evidence>
<proteinExistence type="predicted"/>
<accession>A0A6A6CQR8</accession>
<dbReference type="EMBL" id="ML993588">
    <property type="protein sequence ID" value="KAF2169435.1"/>
    <property type="molecule type" value="Genomic_DNA"/>
</dbReference>
<feature type="region of interest" description="Disordered" evidence="1">
    <location>
        <begin position="305"/>
        <end position="342"/>
    </location>
</feature>
<dbReference type="GeneID" id="54565414"/>
<dbReference type="OrthoDB" id="9972683at2759"/>
<dbReference type="PANTHER" id="PTHR32268:SF11">
    <property type="entry name" value="HOMOSERINE O-ACETYLTRANSFERASE"/>
    <property type="match status" value="1"/>
</dbReference>
<dbReference type="RefSeq" id="XP_033670324.1">
    <property type="nucleotide sequence ID" value="XM_033812142.1"/>
</dbReference>
<evidence type="ECO:0000313" key="2">
    <source>
        <dbReference type="EMBL" id="KAF2169435.1"/>
    </source>
</evidence>
<dbReference type="GO" id="GO:0004414">
    <property type="term" value="F:homoserine O-acetyltransferase activity"/>
    <property type="evidence" value="ECO:0007669"/>
    <property type="project" value="TreeGrafter"/>
</dbReference>
<protein>
    <recommendedName>
        <fullName evidence="4">AB hydrolase-1 domain-containing protein</fullName>
    </recommendedName>
</protein>
<name>A0A6A6CQR8_ZASCE</name>
<gene>
    <name evidence="2" type="ORF">M409DRAFT_52676</name>
</gene>
<dbReference type="AlphaFoldDB" id="A0A6A6CQR8"/>
<sequence length="342" mass="37746">MLLHATTASGAQWLTQTTAGNLFQSGQAIDASKYFIVIPDSIGHGQSSKPSDGLQSGYPSYVFDDMIEAQYQLLTENLGVDHLRLVWATTHPTFMDNCCAVACAPAEIGGRNRAFRKAAMESITSDPGYNGGKYTTQPRGFALGLPDRSLDGPDRESSDVITNSYVQNELARQDANDFVYAFAASADYDPRPKLGDIEASFMAINFEDDQTNPPQLKILEREIQKVKKGSFVIVPASEKTYGHSNQGHAEFWEQYKLNLQTVSINLKGHVTFPDLPLDIWPRYLRQIIQTPPTFWQINLPPGSSKTLDAATTAQTTDSRFLRHEAPDSEPRTPDAALPPFGI</sequence>
<keyword evidence="3" id="KW-1185">Reference proteome</keyword>
<dbReference type="Gene3D" id="3.40.50.1820">
    <property type="entry name" value="alpha/beta hydrolase"/>
    <property type="match status" value="1"/>
</dbReference>
<reference evidence="2" key="1">
    <citation type="journal article" date="2020" name="Stud. Mycol.">
        <title>101 Dothideomycetes genomes: a test case for predicting lifestyles and emergence of pathogens.</title>
        <authorList>
            <person name="Haridas S."/>
            <person name="Albert R."/>
            <person name="Binder M."/>
            <person name="Bloem J."/>
            <person name="Labutti K."/>
            <person name="Salamov A."/>
            <person name="Andreopoulos B."/>
            <person name="Baker S."/>
            <person name="Barry K."/>
            <person name="Bills G."/>
            <person name="Bluhm B."/>
            <person name="Cannon C."/>
            <person name="Castanera R."/>
            <person name="Culley D."/>
            <person name="Daum C."/>
            <person name="Ezra D."/>
            <person name="Gonzalez J."/>
            <person name="Henrissat B."/>
            <person name="Kuo A."/>
            <person name="Liang C."/>
            <person name="Lipzen A."/>
            <person name="Lutzoni F."/>
            <person name="Magnuson J."/>
            <person name="Mondo S."/>
            <person name="Nolan M."/>
            <person name="Ohm R."/>
            <person name="Pangilinan J."/>
            <person name="Park H.-J."/>
            <person name="Ramirez L."/>
            <person name="Alfaro M."/>
            <person name="Sun H."/>
            <person name="Tritt A."/>
            <person name="Yoshinaga Y."/>
            <person name="Zwiers L.-H."/>
            <person name="Turgeon B."/>
            <person name="Goodwin S."/>
            <person name="Spatafora J."/>
            <person name="Crous P."/>
            <person name="Grigoriev I."/>
        </authorList>
    </citation>
    <scope>NUCLEOTIDE SEQUENCE</scope>
    <source>
        <strain evidence="2">ATCC 36951</strain>
    </source>
</reference>
<evidence type="ECO:0000313" key="3">
    <source>
        <dbReference type="Proteomes" id="UP000799537"/>
    </source>
</evidence>
<dbReference type="GO" id="GO:0009092">
    <property type="term" value="P:homoserine metabolic process"/>
    <property type="evidence" value="ECO:0007669"/>
    <property type="project" value="TreeGrafter"/>
</dbReference>
<dbReference type="SUPFAM" id="SSF53474">
    <property type="entry name" value="alpha/beta-Hydrolases"/>
    <property type="match status" value="1"/>
</dbReference>
<dbReference type="InterPro" id="IPR029058">
    <property type="entry name" value="AB_hydrolase_fold"/>
</dbReference>
<dbReference type="PANTHER" id="PTHR32268">
    <property type="entry name" value="HOMOSERINE O-ACETYLTRANSFERASE"/>
    <property type="match status" value="1"/>
</dbReference>
<dbReference type="Proteomes" id="UP000799537">
    <property type="component" value="Unassembled WGS sequence"/>
</dbReference>
<dbReference type="GO" id="GO:0009086">
    <property type="term" value="P:methionine biosynthetic process"/>
    <property type="evidence" value="ECO:0007669"/>
    <property type="project" value="TreeGrafter"/>
</dbReference>
<dbReference type="InterPro" id="IPR008220">
    <property type="entry name" value="HAT_MetX-like"/>
</dbReference>
<evidence type="ECO:0000256" key="1">
    <source>
        <dbReference type="SAM" id="MobiDB-lite"/>
    </source>
</evidence>
<feature type="compositionally biased region" description="Basic and acidic residues" evidence="1">
    <location>
        <begin position="319"/>
        <end position="332"/>
    </location>
</feature>
<organism evidence="2 3">
    <name type="scientific">Zasmidium cellare ATCC 36951</name>
    <dbReference type="NCBI Taxonomy" id="1080233"/>
    <lineage>
        <taxon>Eukaryota</taxon>
        <taxon>Fungi</taxon>
        <taxon>Dikarya</taxon>
        <taxon>Ascomycota</taxon>
        <taxon>Pezizomycotina</taxon>
        <taxon>Dothideomycetes</taxon>
        <taxon>Dothideomycetidae</taxon>
        <taxon>Mycosphaerellales</taxon>
        <taxon>Mycosphaerellaceae</taxon>
        <taxon>Zasmidium</taxon>
    </lineage>
</organism>